<accession>A0A9W8W5Q6</accession>
<sequence length="149" mass="16206">MSSSTFVTLTSMGTTETLASVTSAAELSSSTEILSITTFRESIRTEECAALGGAGHDLSDDKLAEVKIQAYDDKTLDECLDRKDTCANPGWGLDGDPNTLEQRLARQLCELLRALQGDRGLRHAYVQPRRAALRTMVRLIGADQVRNCA</sequence>
<protein>
    <submittedName>
        <fullName evidence="1">Uncharacterized protein</fullName>
    </submittedName>
</protein>
<evidence type="ECO:0000313" key="2">
    <source>
        <dbReference type="Proteomes" id="UP001140502"/>
    </source>
</evidence>
<dbReference type="EMBL" id="JAPEUR010000278">
    <property type="protein sequence ID" value="KAJ4312802.1"/>
    <property type="molecule type" value="Genomic_DNA"/>
</dbReference>
<reference evidence="1" key="1">
    <citation type="submission" date="2022-10" db="EMBL/GenBank/DDBJ databases">
        <title>Tapping the CABI collections for fungal endophytes: first genome assemblies for Collariella, Neodidymelliopsis, Ascochyta clinopodiicola, Didymella pomorum, Didymosphaeria variabile, Neocosmospora piperis and Neocucurbitaria cava.</title>
        <authorList>
            <person name="Hill R."/>
        </authorList>
    </citation>
    <scope>NUCLEOTIDE SEQUENCE</scope>
    <source>
        <strain evidence="1">IMI 366586</strain>
    </source>
</reference>
<evidence type="ECO:0000313" key="1">
    <source>
        <dbReference type="EMBL" id="KAJ4312802.1"/>
    </source>
</evidence>
<name>A0A9W8W5Q6_9HYPO</name>
<proteinExistence type="predicted"/>
<keyword evidence="2" id="KW-1185">Reference proteome</keyword>
<organism evidence="1 2">
    <name type="scientific">Fusarium piperis</name>
    <dbReference type="NCBI Taxonomy" id="1435070"/>
    <lineage>
        <taxon>Eukaryota</taxon>
        <taxon>Fungi</taxon>
        <taxon>Dikarya</taxon>
        <taxon>Ascomycota</taxon>
        <taxon>Pezizomycotina</taxon>
        <taxon>Sordariomycetes</taxon>
        <taxon>Hypocreomycetidae</taxon>
        <taxon>Hypocreales</taxon>
        <taxon>Nectriaceae</taxon>
        <taxon>Fusarium</taxon>
        <taxon>Fusarium solani species complex</taxon>
    </lineage>
</organism>
<dbReference type="AlphaFoldDB" id="A0A9W8W5Q6"/>
<comment type="caution">
    <text evidence="1">The sequence shown here is derived from an EMBL/GenBank/DDBJ whole genome shotgun (WGS) entry which is preliminary data.</text>
</comment>
<gene>
    <name evidence="1" type="ORF">N0V84_009740</name>
</gene>
<dbReference type="Proteomes" id="UP001140502">
    <property type="component" value="Unassembled WGS sequence"/>
</dbReference>
<dbReference type="OrthoDB" id="5099754at2759"/>